<evidence type="ECO:0000313" key="2">
    <source>
        <dbReference type="EMBL" id="KAF0533911.1"/>
    </source>
</evidence>
<protein>
    <submittedName>
        <fullName evidence="2">Peptidase s41 family protein</fullName>
    </submittedName>
</protein>
<keyword evidence="1" id="KW-0812">Transmembrane</keyword>
<keyword evidence="1" id="KW-1133">Transmembrane helix</keyword>
<name>A0A8H4AUG7_GIGMA</name>
<proteinExistence type="predicted"/>
<dbReference type="PANTHER" id="PTHR37049">
    <property type="entry name" value="PEPTIDASE S41 FAMILY PROTEIN"/>
    <property type="match status" value="1"/>
</dbReference>
<dbReference type="InterPro" id="IPR029045">
    <property type="entry name" value="ClpP/crotonase-like_dom_sf"/>
</dbReference>
<accession>A0A8H4AUG7</accession>
<feature type="transmembrane region" description="Helical" evidence="1">
    <location>
        <begin position="6"/>
        <end position="26"/>
    </location>
</feature>
<dbReference type="Proteomes" id="UP000439903">
    <property type="component" value="Unassembled WGS sequence"/>
</dbReference>
<sequence length="604" mass="68314">MKIIQLYAIVNIYLIVFVALLIDAKLQCDEVSRAFKRKESVEYNVAKKCLESFPFNAKYATKNIDATLHFLSNYYVFFDRAKENAPSGFTYQPVDLKSELTKLRKKPFKSDYDFFTALRNTLFKLKDGHTRITNICYQNFIYDQKLSLYSVITTDKEGKKKQVFNDTLEPSNKDCEVTEIGGKPALQTIKDFANDKIAYSKDLGVRFNMALAPSLNFFSQQFTLRSDLPETSSIKYNLACPKNKSLTIERKWSITYEDGFNAFSNFCFDQNNITALSFNDNFESSGKVTKSTPSDKFETLASGSKNQKIAHAKKVVEDFYLLKDGKIKVGVALITEEKEDLVGALKDGFQKLKKRGAKKLILDLSNNVGGDLNVPLFLTSLLLSSKQPNSFPTDIIIQNFTVPIIEKNFKKSDPEDYDIYNPNFYLSFPSGKPFKNASEFIGSREKRTSNLYLNNLSPDEKKLLKKTSSFPWASDDIIIITNGFCASSCALLTLFFSEIHKVKTIAVGGLLDTQMSFSTFPGGEVTSTNIILDSSGDKIADLPDANALILTIREAYDMDINGTIKDVLEYSYKPANYRLYYDEKNARDPSLLWLEAVKILNKKA</sequence>
<keyword evidence="3" id="KW-1185">Reference proteome</keyword>
<comment type="caution">
    <text evidence="2">The sequence shown here is derived from an EMBL/GenBank/DDBJ whole genome shotgun (WGS) entry which is preliminary data.</text>
</comment>
<dbReference type="Gene3D" id="3.90.226.10">
    <property type="entry name" value="2-enoyl-CoA Hydratase, Chain A, domain 1"/>
    <property type="match status" value="1"/>
</dbReference>
<dbReference type="InterPro" id="IPR052766">
    <property type="entry name" value="S41A_metabolite_peptidase"/>
</dbReference>
<dbReference type="EMBL" id="WTPW01000217">
    <property type="protein sequence ID" value="KAF0533911.1"/>
    <property type="molecule type" value="Genomic_DNA"/>
</dbReference>
<reference evidence="2 3" key="1">
    <citation type="journal article" date="2019" name="Environ. Microbiol.">
        <title>At the nexus of three kingdoms: the genome of the mycorrhizal fungus Gigaspora margarita provides insights into plant, endobacterial and fungal interactions.</title>
        <authorList>
            <person name="Venice F."/>
            <person name="Ghignone S."/>
            <person name="Salvioli di Fossalunga A."/>
            <person name="Amselem J."/>
            <person name="Novero M."/>
            <person name="Xianan X."/>
            <person name="Sedzielewska Toro K."/>
            <person name="Morin E."/>
            <person name="Lipzen A."/>
            <person name="Grigoriev I.V."/>
            <person name="Henrissat B."/>
            <person name="Martin F.M."/>
            <person name="Bonfante P."/>
        </authorList>
    </citation>
    <scope>NUCLEOTIDE SEQUENCE [LARGE SCALE GENOMIC DNA]</scope>
    <source>
        <strain evidence="2 3">BEG34</strain>
    </source>
</reference>
<dbReference type="AlphaFoldDB" id="A0A8H4AUG7"/>
<organism evidence="2 3">
    <name type="scientific">Gigaspora margarita</name>
    <dbReference type="NCBI Taxonomy" id="4874"/>
    <lineage>
        <taxon>Eukaryota</taxon>
        <taxon>Fungi</taxon>
        <taxon>Fungi incertae sedis</taxon>
        <taxon>Mucoromycota</taxon>
        <taxon>Glomeromycotina</taxon>
        <taxon>Glomeromycetes</taxon>
        <taxon>Diversisporales</taxon>
        <taxon>Gigasporaceae</taxon>
        <taxon>Gigaspora</taxon>
    </lineage>
</organism>
<dbReference type="PANTHER" id="PTHR37049:SF4">
    <property type="entry name" value="RHODANESE DOMAIN-CONTAINING PROTEIN"/>
    <property type="match status" value="1"/>
</dbReference>
<dbReference type="SUPFAM" id="SSF52096">
    <property type="entry name" value="ClpP/crotonase"/>
    <property type="match status" value="1"/>
</dbReference>
<gene>
    <name evidence="2" type="ORF">F8M41_010350</name>
</gene>
<dbReference type="OrthoDB" id="27214at2759"/>
<evidence type="ECO:0000256" key="1">
    <source>
        <dbReference type="SAM" id="Phobius"/>
    </source>
</evidence>
<keyword evidence="1" id="KW-0472">Membrane</keyword>
<evidence type="ECO:0000313" key="3">
    <source>
        <dbReference type="Proteomes" id="UP000439903"/>
    </source>
</evidence>